<feature type="coiled-coil region" evidence="1">
    <location>
        <begin position="9"/>
        <end position="47"/>
    </location>
</feature>
<dbReference type="Ensembl" id="ENSPTET00000027777.1">
    <property type="protein sequence ID" value="ENSPTEP00000018982.1"/>
    <property type="gene ID" value="ENSPTEG00000020372.1"/>
</dbReference>
<sequence>MHHDLMQSAQKGQEKIERAKARLACYMEEKDDEILQQDNELARLQMSFDHTHSNVIIWVRGLGQAWGRLGTG</sequence>
<dbReference type="AlphaFoldDB" id="A0A8C9HH79"/>
<evidence type="ECO:0000313" key="3">
    <source>
        <dbReference type="Proteomes" id="UP000694416"/>
    </source>
</evidence>
<dbReference type="GO" id="GO:0007286">
    <property type="term" value="P:spermatid development"/>
    <property type="evidence" value="ECO:0007669"/>
    <property type="project" value="TreeGrafter"/>
</dbReference>
<dbReference type="InterPro" id="IPR051147">
    <property type="entry name" value="CFAP_domain-containing"/>
</dbReference>
<dbReference type="PANTHER" id="PTHR21683:SF8">
    <property type="entry name" value="COILED-COIL DOMAIN-CONTAINING PROTEIN 42"/>
    <property type="match status" value="1"/>
</dbReference>
<protein>
    <submittedName>
        <fullName evidence="2">Uncharacterized protein</fullName>
    </submittedName>
</protein>
<reference evidence="2" key="1">
    <citation type="submission" date="2025-05" db="UniProtKB">
        <authorList>
            <consortium name="Ensembl"/>
        </authorList>
    </citation>
    <scope>IDENTIFICATION</scope>
</reference>
<accession>A0A8C9HH79</accession>
<name>A0A8C9HH79_9PRIM</name>
<dbReference type="PANTHER" id="PTHR21683">
    <property type="entry name" value="COILED-COIL DOMAIN-CONTAINING PROTEIN 42 LIKE-2-LIKE-RELATED"/>
    <property type="match status" value="1"/>
</dbReference>
<organism evidence="2 3">
    <name type="scientific">Piliocolobus tephrosceles</name>
    <name type="common">Ugandan red Colobus</name>
    <dbReference type="NCBI Taxonomy" id="591936"/>
    <lineage>
        <taxon>Eukaryota</taxon>
        <taxon>Metazoa</taxon>
        <taxon>Chordata</taxon>
        <taxon>Craniata</taxon>
        <taxon>Vertebrata</taxon>
        <taxon>Euteleostomi</taxon>
        <taxon>Mammalia</taxon>
        <taxon>Eutheria</taxon>
        <taxon>Euarchontoglires</taxon>
        <taxon>Primates</taxon>
        <taxon>Haplorrhini</taxon>
        <taxon>Catarrhini</taxon>
        <taxon>Cercopithecidae</taxon>
        <taxon>Colobinae</taxon>
        <taxon>Piliocolobus</taxon>
    </lineage>
</organism>
<dbReference type="Ensembl" id="ENSPTET00000027730.1">
    <property type="protein sequence ID" value="ENSPTEP00000018946.1"/>
    <property type="gene ID" value="ENSPTEG00000020341.1"/>
</dbReference>
<dbReference type="Proteomes" id="UP000694416">
    <property type="component" value="Unplaced"/>
</dbReference>
<evidence type="ECO:0000313" key="2">
    <source>
        <dbReference type="Ensembl" id="ENSPTEP00000018982.1"/>
    </source>
</evidence>
<evidence type="ECO:0000256" key="1">
    <source>
        <dbReference type="SAM" id="Coils"/>
    </source>
</evidence>
<keyword evidence="1" id="KW-0175">Coiled coil</keyword>
<keyword evidence="3" id="KW-1185">Reference proteome</keyword>
<proteinExistence type="predicted"/>